<dbReference type="AlphaFoldDB" id="A0A5B7GHN2"/>
<keyword evidence="3" id="KW-1185">Reference proteome</keyword>
<feature type="region of interest" description="Disordered" evidence="1">
    <location>
        <begin position="130"/>
        <end position="173"/>
    </location>
</feature>
<evidence type="ECO:0000256" key="1">
    <source>
        <dbReference type="SAM" id="MobiDB-lite"/>
    </source>
</evidence>
<dbReference type="Proteomes" id="UP000324222">
    <property type="component" value="Unassembled WGS sequence"/>
</dbReference>
<reference evidence="2 3" key="1">
    <citation type="submission" date="2019-05" db="EMBL/GenBank/DDBJ databases">
        <title>Another draft genome of Portunus trituberculatus and its Hox gene families provides insights of decapod evolution.</title>
        <authorList>
            <person name="Jeong J.-H."/>
            <person name="Song I."/>
            <person name="Kim S."/>
            <person name="Choi T."/>
            <person name="Kim D."/>
            <person name="Ryu S."/>
            <person name="Kim W."/>
        </authorList>
    </citation>
    <scope>NUCLEOTIDE SEQUENCE [LARGE SCALE GENOMIC DNA]</scope>
    <source>
        <tissue evidence="2">Muscle</tissue>
    </source>
</reference>
<sequence length="173" mass="19547">MLYIPQNEVCCKVCAVIIISRKRNGRQHIKANHSTQDFPLPKNPRIILDWAEETLRNQPAVKPLHSITTHNTSPPHPSTSKRKKKKILTHIHASTYTDAPNFLRQDFSQSLNYGYHISQPLPQEKAFLGGSGRACREGESWGRVGQGRREDEEMEGAGRQVGDPIGFGKVFHK</sequence>
<evidence type="ECO:0000313" key="2">
    <source>
        <dbReference type="EMBL" id="MPC59601.1"/>
    </source>
</evidence>
<evidence type="ECO:0000313" key="3">
    <source>
        <dbReference type="Proteomes" id="UP000324222"/>
    </source>
</evidence>
<comment type="caution">
    <text evidence="2">The sequence shown here is derived from an EMBL/GenBank/DDBJ whole genome shotgun (WGS) entry which is preliminary data.</text>
</comment>
<name>A0A5B7GHN2_PORTR</name>
<organism evidence="2 3">
    <name type="scientific">Portunus trituberculatus</name>
    <name type="common">Swimming crab</name>
    <name type="synonym">Neptunus trituberculatus</name>
    <dbReference type="NCBI Taxonomy" id="210409"/>
    <lineage>
        <taxon>Eukaryota</taxon>
        <taxon>Metazoa</taxon>
        <taxon>Ecdysozoa</taxon>
        <taxon>Arthropoda</taxon>
        <taxon>Crustacea</taxon>
        <taxon>Multicrustacea</taxon>
        <taxon>Malacostraca</taxon>
        <taxon>Eumalacostraca</taxon>
        <taxon>Eucarida</taxon>
        <taxon>Decapoda</taxon>
        <taxon>Pleocyemata</taxon>
        <taxon>Brachyura</taxon>
        <taxon>Eubrachyura</taxon>
        <taxon>Portunoidea</taxon>
        <taxon>Portunidae</taxon>
        <taxon>Portuninae</taxon>
        <taxon>Portunus</taxon>
    </lineage>
</organism>
<proteinExistence type="predicted"/>
<protein>
    <submittedName>
        <fullName evidence="2">Uncharacterized protein</fullName>
    </submittedName>
</protein>
<accession>A0A5B7GHN2</accession>
<dbReference type="EMBL" id="VSRR010016701">
    <property type="protein sequence ID" value="MPC59601.1"/>
    <property type="molecule type" value="Genomic_DNA"/>
</dbReference>
<gene>
    <name evidence="2" type="ORF">E2C01_053625</name>
</gene>